<evidence type="ECO:0000313" key="2">
    <source>
        <dbReference type="Proteomes" id="UP000529783"/>
    </source>
</evidence>
<name>A0A7Y9ECE8_9ACTN</name>
<organism evidence="1 2">
    <name type="scientific">Actinomadura luteofluorescens</name>
    <dbReference type="NCBI Taxonomy" id="46163"/>
    <lineage>
        <taxon>Bacteria</taxon>
        <taxon>Bacillati</taxon>
        <taxon>Actinomycetota</taxon>
        <taxon>Actinomycetes</taxon>
        <taxon>Streptosporangiales</taxon>
        <taxon>Thermomonosporaceae</taxon>
        <taxon>Actinomadura</taxon>
    </lineage>
</organism>
<evidence type="ECO:0000313" key="1">
    <source>
        <dbReference type="EMBL" id="NYD45164.1"/>
    </source>
</evidence>
<dbReference type="SUPFAM" id="SSF48576">
    <property type="entry name" value="Terpenoid synthases"/>
    <property type="match status" value="1"/>
</dbReference>
<accession>A0A7Y9ECE8</accession>
<keyword evidence="2" id="KW-1185">Reference proteome</keyword>
<comment type="caution">
    <text evidence="1">The sequence shown here is derived from an EMBL/GenBank/DDBJ whole genome shotgun (WGS) entry which is preliminary data.</text>
</comment>
<dbReference type="AlphaFoldDB" id="A0A7Y9ECE8"/>
<dbReference type="InterPro" id="IPR008949">
    <property type="entry name" value="Isoprenoid_synthase_dom_sf"/>
</dbReference>
<dbReference type="EMBL" id="JACCBA010000001">
    <property type="protein sequence ID" value="NYD45164.1"/>
    <property type="molecule type" value="Genomic_DNA"/>
</dbReference>
<dbReference type="Gene3D" id="1.10.600.10">
    <property type="entry name" value="Farnesyl Diphosphate Synthase"/>
    <property type="match status" value="1"/>
</dbReference>
<protein>
    <submittedName>
        <fullName evidence="1">Geranylgeranyl pyrophosphate synthase</fullName>
    </submittedName>
</protein>
<gene>
    <name evidence="1" type="ORF">BJY14_001147</name>
</gene>
<dbReference type="Proteomes" id="UP000529783">
    <property type="component" value="Unassembled WGS sequence"/>
</dbReference>
<proteinExistence type="predicted"/>
<sequence length="222" mass="23186">MLTALAVGGQLPGRLIAGLPAGAAVRAALADELSRSWVDAVDGRLRDLTERAPNATPESVLRGYEGRAGAPYAMAAASAARLAGAVDHRVAGWRAYGRALGVLRRLADDQRDLASGRYEDLAAGTATFLLVHLLAELPPARRREALALHASARHSASARAEMASWMLDEEVAESYAASLAPLIDRAHGLLDMLGGDPGCVRELHRVVDGTVGHLPGLPLAAA</sequence>
<dbReference type="RefSeq" id="WP_179842637.1">
    <property type="nucleotide sequence ID" value="NZ_JACCBA010000001.1"/>
</dbReference>
<reference evidence="1 2" key="1">
    <citation type="submission" date="2020-07" db="EMBL/GenBank/DDBJ databases">
        <title>Sequencing the genomes of 1000 actinobacteria strains.</title>
        <authorList>
            <person name="Klenk H.-P."/>
        </authorList>
    </citation>
    <scope>NUCLEOTIDE SEQUENCE [LARGE SCALE GENOMIC DNA]</scope>
    <source>
        <strain evidence="1 2">DSM 40398</strain>
    </source>
</reference>